<name>A0ACB8BQ78_9AGAM</name>
<dbReference type="EMBL" id="MU266364">
    <property type="protein sequence ID" value="KAH7927607.1"/>
    <property type="molecule type" value="Genomic_DNA"/>
</dbReference>
<proteinExistence type="predicted"/>
<organism evidence="1 2">
    <name type="scientific">Leucogyrophana mollusca</name>
    <dbReference type="NCBI Taxonomy" id="85980"/>
    <lineage>
        <taxon>Eukaryota</taxon>
        <taxon>Fungi</taxon>
        <taxon>Dikarya</taxon>
        <taxon>Basidiomycota</taxon>
        <taxon>Agaricomycotina</taxon>
        <taxon>Agaricomycetes</taxon>
        <taxon>Agaricomycetidae</taxon>
        <taxon>Boletales</taxon>
        <taxon>Boletales incertae sedis</taxon>
        <taxon>Leucogyrophana</taxon>
    </lineage>
</organism>
<comment type="caution">
    <text evidence="1">The sequence shown here is derived from an EMBL/GenBank/DDBJ whole genome shotgun (WGS) entry which is preliminary data.</text>
</comment>
<keyword evidence="2" id="KW-1185">Reference proteome</keyword>
<protein>
    <submittedName>
        <fullName evidence="1">Uncharacterized protein</fullName>
    </submittedName>
</protein>
<evidence type="ECO:0000313" key="2">
    <source>
        <dbReference type="Proteomes" id="UP000790709"/>
    </source>
</evidence>
<sequence length="301" mass="33634">MEAPVGTVSIDISAGFDGLYWGFMLATVLSGISIVQGWIYFNNHDKDHWLFRVFVAILIMADLTTTGLDLKVLHFCLIENFGDLASLTVIVTKPVIWEFILTVATVFCVQVFFASRIYLFNKQSVWLPVAIIFFGAGALDLASKRNKILFIINGGCAAVADIVTTVSLTWSLASSKRGFKSTNTMLQKLLVYVVSRGLLVTVTQVLFLVIYLAWPEQLYWAPIHFMASKLYVITMVAMLNGRRFLREPGSDVHVVSTSSLLSNSVRRNQSILVRQTVELDHFQDHLETKRSTGKEGTDLVV</sequence>
<reference evidence="1" key="1">
    <citation type="journal article" date="2021" name="New Phytol.">
        <title>Evolutionary innovations through gain and loss of genes in the ectomycorrhizal Boletales.</title>
        <authorList>
            <person name="Wu G."/>
            <person name="Miyauchi S."/>
            <person name="Morin E."/>
            <person name="Kuo A."/>
            <person name="Drula E."/>
            <person name="Varga T."/>
            <person name="Kohler A."/>
            <person name="Feng B."/>
            <person name="Cao Y."/>
            <person name="Lipzen A."/>
            <person name="Daum C."/>
            <person name="Hundley H."/>
            <person name="Pangilinan J."/>
            <person name="Johnson J."/>
            <person name="Barry K."/>
            <person name="LaButti K."/>
            <person name="Ng V."/>
            <person name="Ahrendt S."/>
            <person name="Min B."/>
            <person name="Choi I.G."/>
            <person name="Park H."/>
            <person name="Plett J.M."/>
            <person name="Magnuson J."/>
            <person name="Spatafora J.W."/>
            <person name="Nagy L.G."/>
            <person name="Henrissat B."/>
            <person name="Grigoriev I.V."/>
            <person name="Yang Z.L."/>
            <person name="Xu J."/>
            <person name="Martin F.M."/>
        </authorList>
    </citation>
    <scope>NUCLEOTIDE SEQUENCE</scope>
    <source>
        <strain evidence="1">KUC20120723A-06</strain>
    </source>
</reference>
<accession>A0ACB8BQ78</accession>
<evidence type="ECO:0000313" key="1">
    <source>
        <dbReference type="EMBL" id="KAH7927607.1"/>
    </source>
</evidence>
<dbReference type="Proteomes" id="UP000790709">
    <property type="component" value="Unassembled WGS sequence"/>
</dbReference>
<gene>
    <name evidence="1" type="ORF">BV22DRAFT_1127294</name>
</gene>